<dbReference type="GO" id="GO:0004630">
    <property type="term" value="F:phospholipase D activity"/>
    <property type="evidence" value="ECO:0007669"/>
    <property type="project" value="UniProtKB-EC"/>
</dbReference>
<comment type="subcellular location">
    <subcellularLocation>
        <location evidence="3">Secreted</location>
    </subcellularLocation>
</comment>
<comment type="caution">
    <text evidence="12">The sequence shown here is derived from an EMBL/GenBank/DDBJ whole genome shotgun (WGS) entry which is preliminary data.</text>
</comment>
<organism evidence="12 13">
    <name type="scientific">Falsigemmobacter faecalis</name>
    <dbReference type="NCBI Taxonomy" id="2488730"/>
    <lineage>
        <taxon>Bacteria</taxon>
        <taxon>Pseudomonadati</taxon>
        <taxon>Pseudomonadota</taxon>
        <taxon>Alphaproteobacteria</taxon>
        <taxon>Rhodobacterales</taxon>
        <taxon>Paracoccaceae</taxon>
        <taxon>Falsigemmobacter</taxon>
    </lineage>
</organism>
<feature type="domain" description="PLD phosphodiesterase" evidence="11">
    <location>
        <begin position="134"/>
        <end position="161"/>
    </location>
</feature>
<dbReference type="SUPFAM" id="SSF56024">
    <property type="entry name" value="Phospholipase D/nuclease"/>
    <property type="match status" value="2"/>
</dbReference>
<accession>A0A3P3DQA8</accession>
<dbReference type="EMBL" id="RRAZ01000007">
    <property type="protein sequence ID" value="RRH76447.1"/>
    <property type="molecule type" value="Genomic_DNA"/>
</dbReference>
<dbReference type="SMART" id="SM00155">
    <property type="entry name" value="PLDc"/>
    <property type="match status" value="2"/>
</dbReference>
<evidence type="ECO:0000256" key="10">
    <source>
        <dbReference type="SAM" id="MobiDB-lite"/>
    </source>
</evidence>
<evidence type="ECO:0000256" key="8">
    <source>
        <dbReference type="ARBA" id="ARBA00023098"/>
    </source>
</evidence>
<dbReference type="PROSITE" id="PS50035">
    <property type="entry name" value="PLD"/>
    <property type="match status" value="2"/>
</dbReference>
<dbReference type="InterPro" id="IPR001736">
    <property type="entry name" value="PLipase_D/transphosphatidylase"/>
</dbReference>
<evidence type="ECO:0000256" key="5">
    <source>
        <dbReference type="ARBA" id="ARBA00022525"/>
    </source>
</evidence>
<evidence type="ECO:0000256" key="6">
    <source>
        <dbReference type="ARBA" id="ARBA00022737"/>
    </source>
</evidence>
<evidence type="ECO:0000256" key="7">
    <source>
        <dbReference type="ARBA" id="ARBA00022801"/>
    </source>
</evidence>
<comment type="catalytic activity">
    <reaction evidence="1">
        <text>a 1,2-diacyl-sn-glycero-3-phosphocholine + H2O = a 1,2-diacyl-sn-glycero-3-phosphate + choline + H(+)</text>
        <dbReference type="Rhea" id="RHEA:14445"/>
        <dbReference type="ChEBI" id="CHEBI:15354"/>
        <dbReference type="ChEBI" id="CHEBI:15377"/>
        <dbReference type="ChEBI" id="CHEBI:15378"/>
        <dbReference type="ChEBI" id="CHEBI:57643"/>
        <dbReference type="ChEBI" id="CHEBI:58608"/>
        <dbReference type="EC" id="3.1.4.4"/>
    </reaction>
</comment>
<dbReference type="RefSeq" id="WP_124964250.1">
    <property type="nucleotide sequence ID" value="NZ_RRAZ01000007.1"/>
</dbReference>
<dbReference type="Pfam" id="PF13091">
    <property type="entry name" value="PLDc_2"/>
    <property type="match status" value="1"/>
</dbReference>
<evidence type="ECO:0000259" key="11">
    <source>
        <dbReference type="PROSITE" id="PS50035"/>
    </source>
</evidence>
<comment type="function">
    <text evidence="2">Could be a virulence factor.</text>
</comment>
<feature type="compositionally biased region" description="Basic residues" evidence="10">
    <location>
        <begin position="496"/>
        <end position="505"/>
    </location>
</feature>
<evidence type="ECO:0000256" key="2">
    <source>
        <dbReference type="ARBA" id="ARBA00003145"/>
    </source>
</evidence>
<evidence type="ECO:0000256" key="9">
    <source>
        <dbReference type="ARBA" id="ARBA00029594"/>
    </source>
</evidence>
<dbReference type="InterPro" id="IPR015679">
    <property type="entry name" value="PLipase_D_fam"/>
</dbReference>
<gene>
    <name evidence="12" type="ORF">EG244_06750</name>
</gene>
<dbReference type="AlphaFoldDB" id="A0A3P3DQA8"/>
<dbReference type="PANTHER" id="PTHR18896:SF76">
    <property type="entry name" value="PHOSPHOLIPASE"/>
    <property type="match status" value="1"/>
</dbReference>
<evidence type="ECO:0000313" key="12">
    <source>
        <dbReference type="EMBL" id="RRH76447.1"/>
    </source>
</evidence>
<dbReference type="GO" id="GO:0005576">
    <property type="term" value="C:extracellular region"/>
    <property type="evidence" value="ECO:0007669"/>
    <property type="project" value="UniProtKB-SubCell"/>
</dbReference>
<dbReference type="CDD" id="cd09143">
    <property type="entry name" value="PLDc_vPLD1_2_like_bac_2"/>
    <property type="match status" value="1"/>
</dbReference>
<sequence>MSFDRPIEPASWLTPGETCWQIAKAQRFRVLIDAAEYFGAVRAAMLRARHSIFLIGWDFDARIELGGPEGQSGPGPLGDFILWLADRRPGLEVRVLRWDTGALKTLFRGNTLMTVMRWKAHPQITLRLDAAHPFAGSHHQKIVVIDDCLAFCGGIDMTMNRWDTPEHLDEDPRRVSPGGRAHEPWHDSATVFDGAAAKAMGELARERWQRASGDLLSPVRPETDVWPDYLKPDLTGVRLAIARTIPKMAGVTPAHEVEAVTLAMIARAKRVIFAEAQYFASRRFAHALAGRLMEEDPPEVVLIAPHSSEGWLEPLAMDTARARLMGALQRLDHRGRFRIYHPRTAGGKPIYVHSKLMIIDDDCLRVGSSNINNRSMRLDSECDVILCDGMNADQDAARMISDLRARLLAEHLGVTPQKVTAEYTARGSLIDTIEALRGEARSLVPYEVPELSEFQGWLADNEILDPHGPDEMFEAPGRRGLFKGWSRLKARLHRRRSRNAHRRAMRERAEDKNRS</sequence>
<dbReference type="InterPro" id="IPR025202">
    <property type="entry name" value="PLD-like_dom"/>
</dbReference>
<dbReference type="CDD" id="cd09140">
    <property type="entry name" value="PLDc_vPLD1_2_like_bac_1"/>
    <property type="match status" value="1"/>
</dbReference>
<feature type="region of interest" description="Disordered" evidence="10">
    <location>
        <begin position="496"/>
        <end position="515"/>
    </location>
</feature>
<dbReference type="Proteomes" id="UP000282125">
    <property type="component" value="Unassembled WGS sequence"/>
</dbReference>
<dbReference type="PANTHER" id="PTHR18896">
    <property type="entry name" value="PHOSPHOLIPASE D"/>
    <property type="match status" value="1"/>
</dbReference>
<dbReference type="Pfam" id="PF00614">
    <property type="entry name" value="PLDc"/>
    <property type="match status" value="1"/>
</dbReference>
<keyword evidence="6" id="KW-0677">Repeat</keyword>
<keyword evidence="8" id="KW-0443">Lipid metabolism</keyword>
<keyword evidence="13" id="KW-1185">Reference proteome</keyword>
<evidence type="ECO:0000313" key="13">
    <source>
        <dbReference type="Proteomes" id="UP000282125"/>
    </source>
</evidence>
<evidence type="ECO:0000256" key="3">
    <source>
        <dbReference type="ARBA" id="ARBA00004613"/>
    </source>
</evidence>
<dbReference type="Gene3D" id="3.30.870.10">
    <property type="entry name" value="Endonuclease Chain A"/>
    <property type="match status" value="2"/>
</dbReference>
<evidence type="ECO:0000256" key="1">
    <source>
        <dbReference type="ARBA" id="ARBA00000798"/>
    </source>
</evidence>
<dbReference type="GO" id="GO:0009395">
    <property type="term" value="P:phospholipid catabolic process"/>
    <property type="evidence" value="ECO:0007669"/>
    <property type="project" value="TreeGrafter"/>
</dbReference>
<dbReference type="OrthoDB" id="8828485at2"/>
<protein>
    <recommendedName>
        <fullName evidence="4">Phospholipase D</fullName>
    </recommendedName>
    <alternativeName>
        <fullName evidence="9">Choline phosphatase</fullName>
    </alternativeName>
</protein>
<keyword evidence="7" id="KW-0378">Hydrolase</keyword>
<name>A0A3P3DQA8_9RHOB</name>
<keyword evidence="5" id="KW-0964">Secreted</keyword>
<feature type="domain" description="PLD phosphodiesterase" evidence="11">
    <location>
        <begin position="348"/>
        <end position="375"/>
    </location>
</feature>
<evidence type="ECO:0000256" key="4">
    <source>
        <dbReference type="ARBA" id="ARBA00018392"/>
    </source>
</evidence>
<proteinExistence type="predicted"/>
<reference evidence="12 13" key="1">
    <citation type="submission" date="2018-11" db="EMBL/GenBank/DDBJ databases">
        <title>Gemmobacter sp. nov., YIM 102744-1 draft genome.</title>
        <authorList>
            <person name="Li G."/>
            <person name="Jiang Y."/>
        </authorList>
    </citation>
    <scope>NUCLEOTIDE SEQUENCE [LARGE SCALE GENOMIC DNA]</scope>
    <source>
        <strain evidence="12 13">YIM 102744-1</strain>
    </source>
</reference>
<feature type="compositionally biased region" description="Basic and acidic residues" evidence="10">
    <location>
        <begin position="506"/>
        <end position="515"/>
    </location>
</feature>